<sequence>MSIKFRPSLELIAHARIAQGILYTFDLEDLKRTFLEESKGPGDTEYIQPIAKKISEIVLPTYCETFSCLTAPRRKPEDLIIVPLPPAVKKQLKGIVIALGLEIKQWFECHRFIVRRDHHDLRNKLSWFSFGVIDQLETARNFIHDEDWDIGERFHLACKYCFEDDVQMMWSNMTTQKRSYAMRRLPRTRSIVLWLETLHRNIPRNWAEISVNERRNFFSGNYLGIRSYFPKLRHPEIRYQCIYFALERGVVHHYDLYSCIFLLSATELNDLITRLPTTEFCELFKYFSQWPFQIIFLDIVNYFKQHISQDIFLGVVTFMLKRELGWRFQDHMYREIFKPFWNLFSAKYEDCIKKVKMYALAQYVLDRSQDYDVGKYRHLLDLYFSDNTLE</sequence>
<organism evidence="1 2">
    <name type="scientific">Trichonephila inaurata madagascariensis</name>
    <dbReference type="NCBI Taxonomy" id="2747483"/>
    <lineage>
        <taxon>Eukaryota</taxon>
        <taxon>Metazoa</taxon>
        <taxon>Ecdysozoa</taxon>
        <taxon>Arthropoda</taxon>
        <taxon>Chelicerata</taxon>
        <taxon>Arachnida</taxon>
        <taxon>Araneae</taxon>
        <taxon>Araneomorphae</taxon>
        <taxon>Entelegynae</taxon>
        <taxon>Araneoidea</taxon>
        <taxon>Nephilidae</taxon>
        <taxon>Trichonephila</taxon>
        <taxon>Trichonephila inaurata</taxon>
    </lineage>
</organism>
<dbReference type="EMBL" id="BMAV01016316">
    <property type="protein sequence ID" value="GFY67012.1"/>
    <property type="molecule type" value="Genomic_DNA"/>
</dbReference>
<accession>A0A8X7CK23</accession>
<proteinExistence type="predicted"/>
<dbReference type="Proteomes" id="UP000886998">
    <property type="component" value="Unassembled WGS sequence"/>
</dbReference>
<dbReference type="OrthoDB" id="6407690at2759"/>
<reference evidence="1" key="1">
    <citation type="submission" date="2020-08" db="EMBL/GenBank/DDBJ databases">
        <title>Multicomponent nature underlies the extraordinary mechanical properties of spider dragline silk.</title>
        <authorList>
            <person name="Kono N."/>
            <person name="Nakamura H."/>
            <person name="Mori M."/>
            <person name="Yoshida Y."/>
            <person name="Ohtoshi R."/>
            <person name="Malay A.D."/>
            <person name="Moran D.A.P."/>
            <person name="Tomita M."/>
            <person name="Numata K."/>
            <person name="Arakawa K."/>
        </authorList>
    </citation>
    <scope>NUCLEOTIDE SEQUENCE</scope>
</reference>
<gene>
    <name evidence="1" type="primary">NCL1_45747</name>
    <name evidence="1" type="ORF">TNIN_250711</name>
</gene>
<keyword evidence="2" id="KW-1185">Reference proteome</keyword>
<protein>
    <submittedName>
        <fullName evidence="1">Uncharacterized protein</fullName>
    </submittedName>
</protein>
<evidence type="ECO:0000313" key="1">
    <source>
        <dbReference type="EMBL" id="GFY67012.1"/>
    </source>
</evidence>
<evidence type="ECO:0000313" key="2">
    <source>
        <dbReference type="Proteomes" id="UP000886998"/>
    </source>
</evidence>
<comment type="caution">
    <text evidence="1">The sequence shown here is derived from an EMBL/GenBank/DDBJ whole genome shotgun (WGS) entry which is preliminary data.</text>
</comment>
<name>A0A8X7CK23_9ARAC</name>
<dbReference type="AlphaFoldDB" id="A0A8X7CK23"/>